<evidence type="ECO:0000313" key="2">
    <source>
        <dbReference type="EMBL" id="PRQ42452.1"/>
    </source>
</evidence>
<protein>
    <submittedName>
        <fullName evidence="2">Uncharacterized protein</fullName>
    </submittedName>
</protein>
<comment type="caution">
    <text evidence="2">The sequence shown here is derived from an EMBL/GenBank/DDBJ whole genome shotgun (WGS) entry which is preliminary data.</text>
</comment>
<keyword evidence="1" id="KW-1133">Transmembrane helix</keyword>
<organism evidence="2 3">
    <name type="scientific">Rosa chinensis</name>
    <name type="common">China rose</name>
    <dbReference type="NCBI Taxonomy" id="74649"/>
    <lineage>
        <taxon>Eukaryota</taxon>
        <taxon>Viridiplantae</taxon>
        <taxon>Streptophyta</taxon>
        <taxon>Embryophyta</taxon>
        <taxon>Tracheophyta</taxon>
        <taxon>Spermatophyta</taxon>
        <taxon>Magnoliopsida</taxon>
        <taxon>eudicotyledons</taxon>
        <taxon>Gunneridae</taxon>
        <taxon>Pentapetalae</taxon>
        <taxon>rosids</taxon>
        <taxon>fabids</taxon>
        <taxon>Rosales</taxon>
        <taxon>Rosaceae</taxon>
        <taxon>Rosoideae</taxon>
        <taxon>Rosoideae incertae sedis</taxon>
        <taxon>Rosa</taxon>
    </lineage>
</organism>
<sequence length="69" mass="8210">MTISNVILVTLNVVCIRVEITCIYVIYTKGLRLMRLMPQGCKALPKTPRVRLQRFKTLLWMNWRNILYI</sequence>
<reference evidence="2 3" key="1">
    <citation type="journal article" date="2018" name="Nat. Genet.">
        <title>The Rosa genome provides new insights in the design of modern roses.</title>
        <authorList>
            <person name="Bendahmane M."/>
        </authorList>
    </citation>
    <scope>NUCLEOTIDE SEQUENCE [LARGE SCALE GENOMIC DNA]</scope>
    <source>
        <strain evidence="3">cv. Old Blush</strain>
    </source>
</reference>
<keyword evidence="1" id="KW-0472">Membrane</keyword>
<keyword evidence="3" id="KW-1185">Reference proteome</keyword>
<dbReference type="Gramene" id="PRQ42452">
    <property type="protein sequence ID" value="PRQ42452"/>
    <property type="gene ID" value="RchiOBHm_Chr3g0457781"/>
</dbReference>
<feature type="transmembrane region" description="Helical" evidence="1">
    <location>
        <begin position="6"/>
        <end position="27"/>
    </location>
</feature>
<evidence type="ECO:0000313" key="3">
    <source>
        <dbReference type="Proteomes" id="UP000238479"/>
    </source>
</evidence>
<gene>
    <name evidence="2" type="ORF">RchiOBHm_Chr3g0457781</name>
</gene>
<accession>A0A2P6R7S3</accession>
<dbReference type="EMBL" id="PDCK01000041">
    <property type="protein sequence ID" value="PRQ42452.1"/>
    <property type="molecule type" value="Genomic_DNA"/>
</dbReference>
<proteinExistence type="predicted"/>
<dbReference type="Proteomes" id="UP000238479">
    <property type="component" value="Chromosome 3"/>
</dbReference>
<evidence type="ECO:0000256" key="1">
    <source>
        <dbReference type="SAM" id="Phobius"/>
    </source>
</evidence>
<dbReference type="AlphaFoldDB" id="A0A2P6R7S3"/>
<name>A0A2P6R7S3_ROSCH</name>
<keyword evidence="1" id="KW-0812">Transmembrane</keyword>